<gene>
    <name evidence="2" type="ORF">MPDQ_003432</name>
</gene>
<dbReference type="STRING" id="5098.A0A507QN70"/>
<dbReference type="Proteomes" id="UP000319663">
    <property type="component" value="Unassembled WGS sequence"/>
</dbReference>
<evidence type="ECO:0000313" key="2">
    <source>
        <dbReference type="EMBL" id="TQB68440.1"/>
    </source>
</evidence>
<accession>A0A507QN70</accession>
<comment type="caution">
    <text evidence="2">The sequence shown here is derived from an EMBL/GenBank/DDBJ whole genome shotgun (WGS) entry which is preliminary data.</text>
</comment>
<proteinExistence type="predicted"/>
<evidence type="ECO:0008006" key="4">
    <source>
        <dbReference type="Google" id="ProtNLM"/>
    </source>
</evidence>
<feature type="region of interest" description="Disordered" evidence="1">
    <location>
        <begin position="178"/>
        <end position="197"/>
    </location>
</feature>
<feature type="compositionally biased region" description="Polar residues" evidence="1">
    <location>
        <begin position="1"/>
        <end position="22"/>
    </location>
</feature>
<keyword evidence="3" id="KW-1185">Reference proteome</keyword>
<sequence>MSPTETALPSESTPWTTMRSLPSSRAKSQSQQSSAKDTANAIAINHKLTYGSGRQSSSEERQDVVMGTEGLENSTRCDNPETGAAIDPMSLLYGSPDVATDPALLFDDLPTNHDWMQLPISEPSVHQAQAHPTPPSSGPARTSTSPPQSATAVPDGAVYRLVELTRTLHECYSALPQQSPDAAGAAESTYTEQGRDPTLVDLTPRIDKILSLTQSLTEILSSMLNYRPYTSANCNQNTKLGDSSTLHSSKPDTPAILMTLACYLQLLQIYSSLFKSAKTSKAFQPPSSNRSPAICPEPIQNTLHFQIGCFSASGAPSTSLLACLSAHLLENLETALGSLASYAAQSSEVRAPQWETESGPAASVAILAKTAVSEARSVQVDLRQQLQAASSAGLFSPPVPRWG</sequence>
<reference evidence="2 3" key="1">
    <citation type="submission" date="2019-06" db="EMBL/GenBank/DDBJ databases">
        <title>Wine fermentation using esterase from Monascus purpureus.</title>
        <authorList>
            <person name="Geng C."/>
            <person name="Zhang Y."/>
        </authorList>
    </citation>
    <scope>NUCLEOTIDE SEQUENCE [LARGE SCALE GENOMIC DNA]</scope>
    <source>
        <strain evidence="2">HQ1</strain>
    </source>
</reference>
<feature type="region of interest" description="Disordered" evidence="1">
    <location>
        <begin position="1"/>
        <end position="83"/>
    </location>
</feature>
<dbReference type="EMBL" id="VIFY01000217">
    <property type="protein sequence ID" value="TQB68440.1"/>
    <property type="molecule type" value="Genomic_DNA"/>
</dbReference>
<feature type="region of interest" description="Disordered" evidence="1">
    <location>
        <begin position="124"/>
        <end position="154"/>
    </location>
</feature>
<feature type="compositionally biased region" description="Polar residues" evidence="1">
    <location>
        <begin position="139"/>
        <end position="151"/>
    </location>
</feature>
<feature type="compositionally biased region" description="Low complexity" evidence="1">
    <location>
        <begin position="23"/>
        <end position="36"/>
    </location>
</feature>
<dbReference type="AlphaFoldDB" id="A0A507QN70"/>
<organism evidence="2 3">
    <name type="scientific">Monascus purpureus</name>
    <name type="common">Red mold</name>
    <name type="synonym">Monascus anka</name>
    <dbReference type="NCBI Taxonomy" id="5098"/>
    <lineage>
        <taxon>Eukaryota</taxon>
        <taxon>Fungi</taxon>
        <taxon>Dikarya</taxon>
        <taxon>Ascomycota</taxon>
        <taxon>Pezizomycotina</taxon>
        <taxon>Eurotiomycetes</taxon>
        <taxon>Eurotiomycetidae</taxon>
        <taxon>Eurotiales</taxon>
        <taxon>Aspergillaceae</taxon>
        <taxon>Monascus</taxon>
    </lineage>
</organism>
<evidence type="ECO:0000313" key="3">
    <source>
        <dbReference type="Proteomes" id="UP000319663"/>
    </source>
</evidence>
<name>A0A507QN70_MONPU</name>
<protein>
    <recommendedName>
        <fullName evidence="4">Aflatoxin regulatory protein domain-containing protein</fullName>
    </recommendedName>
</protein>
<evidence type="ECO:0000256" key="1">
    <source>
        <dbReference type="SAM" id="MobiDB-lite"/>
    </source>
</evidence>